<keyword evidence="2" id="KW-1185">Reference proteome</keyword>
<dbReference type="AlphaFoldDB" id="M5J824"/>
<evidence type="ECO:0000313" key="1">
    <source>
        <dbReference type="EMBL" id="EKW99519.1"/>
    </source>
</evidence>
<dbReference type="EMBL" id="ANAG01000005">
    <property type="protein sequence ID" value="EKW99519.1"/>
    <property type="molecule type" value="Genomic_DNA"/>
</dbReference>
<gene>
    <name evidence="1" type="ORF">D271_01572</name>
</gene>
<accession>M5J824</accession>
<comment type="caution">
    <text evidence="1">The sequence shown here is derived from an EMBL/GenBank/DDBJ whole genome shotgun (WGS) entry which is preliminary data.</text>
</comment>
<sequence>MLFSLQYVAMNEHKQDQTKNPETKKPASWRDFLTFLELAGMYYISLQFRCNLSKNVCFSVLSKK</sequence>
<dbReference type="Proteomes" id="UP000011912">
    <property type="component" value="Unassembled WGS sequence"/>
</dbReference>
<proteinExistence type="predicted"/>
<evidence type="ECO:0000313" key="2">
    <source>
        <dbReference type="Proteomes" id="UP000011912"/>
    </source>
</evidence>
<organism evidence="1 2">
    <name type="scientific">Ligilactobacillus saerimneri 30a</name>
    <dbReference type="NCBI Taxonomy" id="1227363"/>
    <lineage>
        <taxon>Bacteria</taxon>
        <taxon>Bacillati</taxon>
        <taxon>Bacillota</taxon>
        <taxon>Bacilli</taxon>
        <taxon>Lactobacillales</taxon>
        <taxon>Lactobacillaceae</taxon>
        <taxon>Ligilactobacillus</taxon>
    </lineage>
</organism>
<reference evidence="1 2" key="1">
    <citation type="journal article" date="2013" name="Genome Announc.">
        <title>Genome Sequence of Lactobacillus saerimneri 30a (Formerly Lactobacillus sp. Strain 30a), a Reference Lactic Acid Bacterium Strain Producing Biogenic Amines.</title>
        <authorList>
            <person name="Romano A."/>
            <person name="Trip H."/>
            <person name="Campbell-Sills H."/>
            <person name="Bouchez O."/>
            <person name="Sherman D."/>
            <person name="Lolkema J.S."/>
            <person name="Lucas P.M."/>
        </authorList>
    </citation>
    <scope>NUCLEOTIDE SEQUENCE [LARGE SCALE GENOMIC DNA]</scope>
    <source>
        <strain evidence="1 2">30a</strain>
    </source>
</reference>
<name>M5J824_9LACO</name>
<protein>
    <submittedName>
        <fullName evidence="1">Uncharacterized protein</fullName>
    </submittedName>
</protein>